<dbReference type="CDD" id="cd18580">
    <property type="entry name" value="ABC_6TM_ABCC_D2"/>
    <property type="match status" value="1"/>
</dbReference>
<keyword evidence="6" id="KW-0547">Nucleotide-binding</keyword>
<feature type="transmembrane region" description="Helical" evidence="12">
    <location>
        <begin position="160"/>
        <end position="178"/>
    </location>
</feature>
<comment type="caution">
    <text evidence="15">The sequence shown here is derived from an EMBL/GenBank/DDBJ whole genome shotgun (WGS) entry which is preliminary data.</text>
</comment>
<sequence length="1456" mass="160449">MADPALNGLANCDDSFGPAAANCSSPRFDLTIKFEQSILTIAPCTLLLICALPRIVQLLRESPKVVRFSLGRLKSAIYTLFIALQLALLVLWSKNYWLANSISITAAIFTLVDAVALAALSHLEHQRSARPSTIILAYLIFSIAFDSIQCRTLWLVRADAVAPVYTATLGIKTLAFLLELKEKRNILLPPWNQLSPEMTGSIINRSLFWWLNDLLIQGFRATLSGFSLYDTDAALKSRRLLGKIQTARKMWSAPKLGFCRRNKLLFSLLDSIRGPLLLAVFPRLCWIGFKFAQPFLLNRVVSYITNEKGSDPQKSTGFALVGATALVYLGIAISKGSYQHQLFRFLTMVRGALISLVYIQTLAATAISATSDGQSTASNSAALTLIGPDVTAISGALEAFHEIWANPIEIILAIWLLSREIGPGSVGPAVAVLVCTFTMTKLSKRMGPAMKSWNIAIQARISTTSGILRHIKELKMLGMISCWMSSIQALRITELNRSQKFRTLIAYMNMLGNTPTALSPIVTFGIAIAVQSKSGQHFTVTTAFTSLSIIGLIVAPLSHLLYAVPSFFSCLGSFERIEAFANKNNTGILSISHPSNSHSSNDIELLATTPQHKVQAIRATNVSFHVTGQREPVLKNLQFAIAPYTFTVITGKVGSGKSMLLLGILGELKATGDFQGSFPGVSYCSQQPWLIKAPIKQNITGPEGSDVDDTWYHTVVEACALTRDFQQLPLGDNTNALTLSGGQKQRVALARAIYARNPVLVADDVFSGLDPETRHHVWIHVFSPAGVLRRLRTTVILVAHTLEYLRDADQIIILENGEIIHQGSYSIVSEIASLLVGQGKIRPVPSHSLSETSGQGPITVKSEPKDQDKQEAEDLARTGDSALYLFYFQSIGWKHALMVIFLGMLPVFLQQFTQIWLKWWTEANNGSSQTNTGIYYGTYCALLCPFILTTGLDCWFMFVKVIPRSATWLHWKLLETTLKASLAFFHRTDSGDLVNRFSQDMTLVDRELPTAAYTTHAAILSCIGEFVLIVLGAKYLAATLPITLIILYSLQKFYLSTSRQLRILDLQAKAPLYKQLLEIIEGLTTIRAFCWQEAISQQSLELLDLSQRPHYLLLSIQRWLTLVLDLLVTVSAVLLVLFAVATNSTSPGYMAVAMYSVMGFSESLSNLLTSWTALETSLGAITRLREFVKATPQEIEPASDDRDELPPSWPSHGRIEWRNVEATYQIAGEERVPVLRDISLTIDPGQKVAICGRTGSGKSSFISTLFKLVDYTGIIKVDTLDIANISNEELRASLIIVSQNPTLFPGTLRSNLALPNHNATPPSNEEVITVLESLKVWAAIQKSGSLDTEVENLSLSIGQQQLICLARAILQKKDSNILILDEAMSAVDGETEKLMVTALETEFADHTVLSIVHRLDTVRKYDRLVVLDAGRIIDIGSPKDMIDRNGRLVRRTSGIR</sequence>
<dbReference type="CDD" id="cd18579">
    <property type="entry name" value="ABC_6TM_ABCC_D1"/>
    <property type="match status" value="1"/>
</dbReference>
<organism evidence="15 16">
    <name type="scientific">Trichoderma arundinaceum</name>
    <dbReference type="NCBI Taxonomy" id="490622"/>
    <lineage>
        <taxon>Eukaryota</taxon>
        <taxon>Fungi</taxon>
        <taxon>Dikarya</taxon>
        <taxon>Ascomycota</taxon>
        <taxon>Pezizomycotina</taxon>
        <taxon>Sordariomycetes</taxon>
        <taxon>Hypocreomycetidae</taxon>
        <taxon>Hypocreales</taxon>
        <taxon>Hypocreaceae</taxon>
        <taxon>Trichoderma</taxon>
    </lineage>
</organism>
<feature type="transmembrane region" description="Helical" evidence="12">
    <location>
        <begin position="936"/>
        <end position="958"/>
    </location>
</feature>
<evidence type="ECO:0000256" key="3">
    <source>
        <dbReference type="ARBA" id="ARBA00022448"/>
    </source>
</evidence>
<dbReference type="InterPro" id="IPR050173">
    <property type="entry name" value="ABC_transporter_C-like"/>
</dbReference>
<feature type="transmembrane region" description="Helical" evidence="12">
    <location>
        <begin position="425"/>
        <end position="442"/>
    </location>
</feature>
<dbReference type="PANTHER" id="PTHR24223:SF399">
    <property type="entry name" value="ABC TRANSPORTER ATNG"/>
    <property type="match status" value="1"/>
</dbReference>
<feature type="transmembrane region" description="Helical" evidence="12">
    <location>
        <begin position="37"/>
        <end position="56"/>
    </location>
</feature>
<keyword evidence="4" id="KW-1003">Cell membrane</keyword>
<dbReference type="Pfam" id="PF00005">
    <property type="entry name" value="ABC_tran"/>
    <property type="match status" value="2"/>
</dbReference>
<dbReference type="FunFam" id="3.40.50.300:FF:002145">
    <property type="entry name" value="ABC transporter (MsbA subfamily)"/>
    <property type="match status" value="1"/>
</dbReference>
<dbReference type="EMBL" id="PXOA01000304">
    <property type="protein sequence ID" value="RFU77117.1"/>
    <property type="molecule type" value="Genomic_DNA"/>
</dbReference>
<keyword evidence="5 12" id="KW-0812">Transmembrane</keyword>
<feature type="transmembrane region" description="Helical" evidence="12">
    <location>
        <begin position="896"/>
        <end position="916"/>
    </location>
</feature>
<keyword evidence="8 12" id="KW-1133">Transmembrane helix</keyword>
<feature type="domain" description="ABC transmembrane type-1" evidence="14">
    <location>
        <begin position="284"/>
        <end position="569"/>
    </location>
</feature>
<dbReference type="PROSITE" id="PS00211">
    <property type="entry name" value="ABC_TRANSPORTER_1"/>
    <property type="match status" value="1"/>
</dbReference>
<protein>
    <submittedName>
        <fullName evidence="15">Abc transporter</fullName>
    </submittedName>
</protein>
<evidence type="ECO:0000256" key="6">
    <source>
        <dbReference type="ARBA" id="ARBA00022741"/>
    </source>
</evidence>
<dbReference type="STRING" id="490622.A0A395NMP6"/>
<evidence type="ECO:0000256" key="4">
    <source>
        <dbReference type="ARBA" id="ARBA00022475"/>
    </source>
</evidence>
<keyword evidence="9 12" id="KW-0472">Membrane</keyword>
<name>A0A395NMP6_TRIAR</name>
<dbReference type="PANTHER" id="PTHR24223">
    <property type="entry name" value="ATP-BINDING CASSETTE SUB-FAMILY C"/>
    <property type="match status" value="1"/>
</dbReference>
<reference evidence="15 16" key="1">
    <citation type="journal article" date="2018" name="PLoS Pathog.">
        <title>Evolution of structural diversity of trichothecenes, a family of toxins produced by plant pathogenic and entomopathogenic fungi.</title>
        <authorList>
            <person name="Proctor R.H."/>
            <person name="McCormick S.P."/>
            <person name="Kim H.S."/>
            <person name="Cardoza R.E."/>
            <person name="Stanley A.M."/>
            <person name="Lindo L."/>
            <person name="Kelly A."/>
            <person name="Brown D.W."/>
            <person name="Lee T."/>
            <person name="Vaughan M.M."/>
            <person name="Alexander N.J."/>
            <person name="Busman M."/>
            <person name="Gutierrez S."/>
        </authorList>
    </citation>
    <scope>NUCLEOTIDE SEQUENCE [LARGE SCALE GENOMIC DNA]</scope>
    <source>
        <strain evidence="15 16">IBT 40837</strain>
    </source>
</reference>
<dbReference type="SUPFAM" id="SSF52540">
    <property type="entry name" value="P-loop containing nucleoside triphosphate hydrolases"/>
    <property type="match status" value="2"/>
</dbReference>
<dbReference type="Gene3D" id="3.40.50.300">
    <property type="entry name" value="P-loop containing nucleotide triphosphate hydrolases"/>
    <property type="match status" value="2"/>
</dbReference>
<dbReference type="OrthoDB" id="6500128at2759"/>
<dbReference type="FunFam" id="1.20.1560.10:FF:000066">
    <property type="entry name" value="ABC multidrug transporter (Eurofung)"/>
    <property type="match status" value="1"/>
</dbReference>
<evidence type="ECO:0000256" key="11">
    <source>
        <dbReference type="SAM" id="MobiDB-lite"/>
    </source>
</evidence>
<feature type="transmembrane region" description="Helical" evidence="12">
    <location>
        <begin position="98"/>
        <end position="123"/>
    </location>
</feature>
<feature type="transmembrane region" description="Helical" evidence="12">
    <location>
        <begin position="1119"/>
        <end position="1141"/>
    </location>
</feature>
<feature type="transmembrane region" description="Helical" evidence="12">
    <location>
        <begin position="542"/>
        <end position="564"/>
    </location>
</feature>
<feature type="transmembrane region" description="Helical" evidence="12">
    <location>
        <begin position="76"/>
        <end position="92"/>
    </location>
</feature>
<feature type="transmembrane region" description="Helical" evidence="12">
    <location>
        <begin position="135"/>
        <end position="154"/>
    </location>
</feature>
<dbReference type="FunFam" id="1.20.1560.10:FF:000055">
    <property type="entry name" value="ABC multidrug transporter (Eurofung)"/>
    <property type="match status" value="1"/>
</dbReference>
<dbReference type="Pfam" id="PF24357">
    <property type="entry name" value="TMD0_ABC"/>
    <property type="match status" value="1"/>
</dbReference>
<dbReference type="InterPro" id="IPR003439">
    <property type="entry name" value="ABC_transporter-like_ATP-bd"/>
</dbReference>
<evidence type="ECO:0000256" key="12">
    <source>
        <dbReference type="SAM" id="Phobius"/>
    </source>
</evidence>
<evidence type="ECO:0000313" key="15">
    <source>
        <dbReference type="EMBL" id="RFU77117.1"/>
    </source>
</evidence>
<comment type="similarity">
    <text evidence="2">Belongs to the ABC transporter superfamily. ABCC family. Conjugate transporter (TC 3.A.1.208) subfamily.</text>
</comment>
<feature type="region of interest" description="Disordered" evidence="11">
    <location>
        <begin position="845"/>
        <end position="869"/>
    </location>
</feature>
<feature type="domain" description="ABC transmembrane type-1" evidence="14">
    <location>
        <begin position="896"/>
        <end position="1176"/>
    </location>
</feature>
<evidence type="ECO:0000256" key="8">
    <source>
        <dbReference type="ARBA" id="ARBA00022989"/>
    </source>
</evidence>
<evidence type="ECO:0000256" key="10">
    <source>
        <dbReference type="ARBA" id="ARBA00023180"/>
    </source>
</evidence>
<evidence type="ECO:0000256" key="2">
    <source>
        <dbReference type="ARBA" id="ARBA00009726"/>
    </source>
</evidence>
<feature type="transmembrane region" description="Helical" evidence="12">
    <location>
        <begin position="276"/>
        <end position="296"/>
    </location>
</feature>
<dbReference type="InterPro" id="IPR036640">
    <property type="entry name" value="ABC1_TM_sf"/>
</dbReference>
<feature type="domain" description="ABC transporter" evidence="13">
    <location>
        <begin position="617"/>
        <end position="841"/>
    </location>
</feature>
<dbReference type="InterPro" id="IPR027417">
    <property type="entry name" value="P-loop_NTPase"/>
</dbReference>
<dbReference type="GO" id="GO:0005524">
    <property type="term" value="F:ATP binding"/>
    <property type="evidence" value="ECO:0007669"/>
    <property type="project" value="UniProtKB-KW"/>
</dbReference>
<keyword evidence="7" id="KW-0067">ATP-binding</keyword>
<dbReference type="InterPro" id="IPR017871">
    <property type="entry name" value="ABC_transporter-like_CS"/>
</dbReference>
<dbReference type="Gene3D" id="1.20.1560.10">
    <property type="entry name" value="ABC transporter type 1, transmembrane domain"/>
    <property type="match status" value="2"/>
</dbReference>
<dbReference type="GO" id="GO:0005886">
    <property type="term" value="C:plasma membrane"/>
    <property type="evidence" value="ECO:0007669"/>
    <property type="project" value="UniProtKB-SubCell"/>
</dbReference>
<dbReference type="GO" id="GO:0140359">
    <property type="term" value="F:ABC-type transporter activity"/>
    <property type="evidence" value="ECO:0007669"/>
    <property type="project" value="InterPro"/>
</dbReference>
<dbReference type="InterPro" id="IPR044746">
    <property type="entry name" value="ABCC_6TM_D1"/>
</dbReference>
<proteinExistence type="inferred from homology"/>
<dbReference type="SUPFAM" id="SSF90123">
    <property type="entry name" value="ABC transporter transmembrane region"/>
    <property type="match status" value="2"/>
</dbReference>
<feature type="domain" description="ABC transporter" evidence="13">
    <location>
        <begin position="1215"/>
        <end position="1454"/>
    </location>
</feature>
<dbReference type="SMART" id="SM00382">
    <property type="entry name" value="AAA"/>
    <property type="match status" value="2"/>
</dbReference>
<comment type="subcellular location">
    <subcellularLocation>
        <location evidence="1">Cell membrane</location>
        <topology evidence="1">Multi-pass membrane protein</topology>
    </subcellularLocation>
</comment>
<evidence type="ECO:0000256" key="7">
    <source>
        <dbReference type="ARBA" id="ARBA00022840"/>
    </source>
</evidence>
<keyword evidence="3" id="KW-0813">Transport</keyword>
<dbReference type="Pfam" id="PF00664">
    <property type="entry name" value="ABC_membrane"/>
    <property type="match status" value="1"/>
</dbReference>
<evidence type="ECO:0000313" key="16">
    <source>
        <dbReference type="Proteomes" id="UP000266272"/>
    </source>
</evidence>
<dbReference type="Proteomes" id="UP000266272">
    <property type="component" value="Unassembled WGS sequence"/>
</dbReference>
<keyword evidence="10" id="KW-0325">Glycoprotein</keyword>
<dbReference type="GO" id="GO:0016887">
    <property type="term" value="F:ATP hydrolysis activity"/>
    <property type="evidence" value="ECO:0007669"/>
    <property type="project" value="InterPro"/>
</dbReference>
<feature type="compositionally biased region" description="Polar residues" evidence="11">
    <location>
        <begin position="847"/>
        <end position="856"/>
    </location>
</feature>
<feature type="transmembrane region" description="Helical" evidence="12">
    <location>
        <begin position="316"/>
        <end position="333"/>
    </location>
</feature>
<feature type="transmembrane region" description="Helical" evidence="12">
    <location>
        <begin position="1035"/>
        <end position="1055"/>
    </location>
</feature>
<dbReference type="InterPro" id="IPR056227">
    <property type="entry name" value="TMD0_ABC"/>
</dbReference>
<dbReference type="PROSITE" id="PS50893">
    <property type="entry name" value="ABC_TRANSPORTER_2"/>
    <property type="match status" value="2"/>
</dbReference>
<gene>
    <name evidence="15" type="ORF">TARUN_5098</name>
</gene>
<keyword evidence="16" id="KW-1185">Reference proteome</keyword>
<feature type="transmembrane region" description="Helical" evidence="12">
    <location>
        <begin position="345"/>
        <end position="369"/>
    </location>
</feature>
<dbReference type="InterPro" id="IPR011527">
    <property type="entry name" value="ABC1_TM_dom"/>
</dbReference>
<dbReference type="InterPro" id="IPR044726">
    <property type="entry name" value="ABCC_6TM_D2"/>
</dbReference>
<evidence type="ECO:0000256" key="1">
    <source>
        <dbReference type="ARBA" id="ARBA00004651"/>
    </source>
</evidence>
<feature type="transmembrane region" description="Helical" evidence="12">
    <location>
        <begin position="504"/>
        <end position="530"/>
    </location>
</feature>
<accession>A0A395NMP6</accession>
<dbReference type="InterPro" id="IPR003593">
    <property type="entry name" value="AAA+_ATPase"/>
</dbReference>
<evidence type="ECO:0000259" key="13">
    <source>
        <dbReference type="PROSITE" id="PS50893"/>
    </source>
</evidence>
<dbReference type="PROSITE" id="PS50929">
    <property type="entry name" value="ABC_TM1F"/>
    <property type="match status" value="2"/>
</dbReference>
<evidence type="ECO:0000256" key="5">
    <source>
        <dbReference type="ARBA" id="ARBA00022692"/>
    </source>
</evidence>
<evidence type="ECO:0000256" key="9">
    <source>
        <dbReference type="ARBA" id="ARBA00023136"/>
    </source>
</evidence>
<evidence type="ECO:0000259" key="14">
    <source>
        <dbReference type="PROSITE" id="PS50929"/>
    </source>
</evidence>